<dbReference type="GO" id="GO:0003677">
    <property type="term" value="F:DNA binding"/>
    <property type="evidence" value="ECO:0007669"/>
    <property type="project" value="InterPro"/>
</dbReference>
<reference evidence="2 3" key="1">
    <citation type="submission" date="2019-08" db="EMBL/GenBank/DDBJ databases">
        <title>In-depth cultivation of the pig gut microbiome towards novel bacterial diversity and tailored functional studies.</title>
        <authorList>
            <person name="Wylensek D."/>
            <person name="Hitch T.C.A."/>
            <person name="Clavel T."/>
        </authorList>
    </citation>
    <scope>NUCLEOTIDE SEQUENCE [LARGE SCALE GENOMIC DNA]</scope>
    <source>
        <strain evidence="2 3">WCA3-601-WT-6J</strain>
    </source>
</reference>
<dbReference type="Gene3D" id="1.10.443.10">
    <property type="entry name" value="Intergrase catalytic core"/>
    <property type="match status" value="1"/>
</dbReference>
<comment type="caution">
    <text evidence="2">The sequence shown here is derived from an EMBL/GenBank/DDBJ whole genome shotgun (WGS) entry which is preliminary data.</text>
</comment>
<keyword evidence="1" id="KW-0233">DNA recombination</keyword>
<dbReference type="InterPro" id="IPR011010">
    <property type="entry name" value="DNA_brk_join_enz"/>
</dbReference>
<proteinExistence type="predicted"/>
<dbReference type="GO" id="GO:0006310">
    <property type="term" value="P:DNA recombination"/>
    <property type="evidence" value="ECO:0007669"/>
    <property type="project" value="UniProtKB-KW"/>
</dbReference>
<evidence type="ECO:0000313" key="2">
    <source>
        <dbReference type="EMBL" id="MST92294.1"/>
    </source>
</evidence>
<dbReference type="SUPFAM" id="SSF56349">
    <property type="entry name" value="DNA breaking-rejoining enzymes"/>
    <property type="match status" value="1"/>
</dbReference>
<evidence type="ECO:0000313" key="3">
    <source>
        <dbReference type="Proteomes" id="UP000431913"/>
    </source>
</evidence>
<dbReference type="EMBL" id="VUNJ01000009">
    <property type="protein sequence ID" value="MST92294.1"/>
    <property type="molecule type" value="Genomic_DNA"/>
</dbReference>
<evidence type="ECO:0000256" key="1">
    <source>
        <dbReference type="ARBA" id="ARBA00023172"/>
    </source>
</evidence>
<dbReference type="GO" id="GO:0015074">
    <property type="term" value="P:DNA integration"/>
    <property type="evidence" value="ECO:0007669"/>
    <property type="project" value="InterPro"/>
</dbReference>
<dbReference type="Proteomes" id="UP000431913">
    <property type="component" value="Unassembled WGS sequence"/>
</dbReference>
<sequence length="70" mass="7963">MASGYKKKGALQECPVTIEKIVQRFITELESQGLKYEAYFKMSLATSMRRSEACSLQWSDSRCCISGAMW</sequence>
<dbReference type="InterPro" id="IPR013762">
    <property type="entry name" value="Integrase-like_cat_sf"/>
</dbReference>
<accession>A0A6I2U824</accession>
<protein>
    <submittedName>
        <fullName evidence="2">Tyrosine-type recombinase/integrase</fullName>
    </submittedName>
</protein>
<organism evidence="2 3">
    <name type="scientific">Ruthenibacterium lactatiformans</name>
    <dbReference type="NCBI Taxonomy" id="1550024"/>
    <lineage>
        <taxon>Bacteria</taxon>
        <taxon>Bacillati</taxon>
        <taxon>Bacillota</taxon>
        <taxon>Clostridia</taxon>
        <taxon>Eubacteriales</taxon>
        <taxon>Oscillospiraceae</taxon>
        <taxon>Ruthenibacterium</taxon>
    </lineage>
</organism>
<dbReference type="AlphaFoldDB" id="A0A6I2U824"/>
<name>A0A6I2U824_9FIRM</name>
<gene>
    <name evidence="2" type="ORF">FYJ76_10150</name>
</gene>